<organism evidence="19 20">
    <name type="scientific">Xenopus laevis</name>
    <name type="common">African clawed frog</name>
    <dbReference type="NCBI Taxonomy" id="8355"/>
    <lineage>
        <taxon>Eukaryota</taxon>
        <taxon>Metazoa</taxon>
        <taxon>Chordata</taxon>
        <taxon>Craniata</taxon>
        <taxon>Vertebrata</taxon>
        <taxon>Euteleostomi</taxon>
        <taxon>Amphibia</taxon>
        <taxon>Batrachia</taxon>
        <taxon>Anura</taxon>
        <taxon>Pipoidea</taxon>
        <taxon>Pipidae</taxon>
        <taxon>Xenopodinae</taxon>
        <taxon>Xenopus</taxon>
        <taxon>Xenopus</taxon>
    </lineage>
</organism>
<dbReference type="CTD" id="108709360"/>
<dbReference type="PANTHER" id="PTHR23101:SF126">
    <property type="entry name" value="RAB5 GDP_GTP EXCHANGE FACTOR"/>
    <property type="match status" value="1"/>
</dbReference>
<dbReference type="Gene3D" id="1.20.1050.80">
    <property type="entry name" value="VPS9 domain"/>
    <property type="match status" value="1"/>
</dbReference>
<keyword evidence="15" id="KW-0007">Acetylation</keyword>
<dbReference type="SMART" id="SM00259">
    <property type="entry name" value="ZnF_A20"/>
    <property type="match status" value="1"/>
</dbReference>
<sequence length="492" mass="56963">MSLKTERRGIHVDQSELLCKKGCGYYGNPAWQGFCSKCWREEYQKARQKQIQEDWELAERLQREEEAAYASSQGAQAGPQSLTFSKFEEKKSNEKTRKVTTVKKFFTASSKSLPKKDLKEAKAPSPSLSRQYSLETDRVSKDFIEFLKTYQKAGHDVYKLSKIFLEAMFHKRESNIDEQSEFTQDFYQNTADKLQMYWKVSPDKVEKVMDQIERFIMTRLYKHVFCPETTDDEKKDLTVQKRIRALHWVTLQMLCVPVNEDIAEVSDMVVKAITDIIEMDSKRIPRDKLACITRCSKHIFNAIKITRNEPASADDFLPTLIYIVLKANPPRLQSNIQYITRFCNPSRLMTGEDGYYFTNLCCAVAFIEKLDAQSLNLSEEEFSRYMSGQASPKKQDLEDWPADTCPGVKQMHRNLDLLTQLSKRQEHIVNEAKKLEKDLIDWTDEVTKEVKDIVEKYPLNIKTASQALAALESENIEDDKLPPPLQPQVYAG</sequence>
<keyword evidence="14" id="KW-0653">Protein transport</keyword>
<dbReference type="Pfam" id="PF02204">
    <property type="entry name" value="VPS9"/>
    <property type="match status" value="1"/>
</dbReference>
<evidence type="ECO:0000256" key="4">
    <source>
        <dbReference type="ARBA" id="ARBA00022448"/>
    </source>
</evidence>
<keyword evidence="5" id="KW-0963">Cytoplasm</keyword>
<evidence type="ECO:0000256" key="15">
    <source>
        <dbReference type="ARBA" id="ARBA00022990"/>
    </source>
</evidence>
<dbReference type="Gene3D" id="1.20.5.4770">
    <property type="match status" value="1"/>
</dbReference>
<dbReference type="OrthoDB" id="300289at2759"/>
<keyword evidence="12" id="KW-0862">Zinc</keyword>
<evidence type="ECO:0000313" key="20">
    <source>
        <dbReference type="RefSeq" id="XP_018104617.1"/>
    </source>
</evidence>
<dbReference type="AlphaFoldDB" id="A0A1L8H682"/>
<dbReference type="GeneID" id="108709360"/>
<name>A0A1L8H682_XENLA</name>
<evidence type="ECO:0000256" key="18">
    <source>
        <dbReference type="SAM" id="MobiDB-lite"/>
    </source>
</evidence>
<evidence type="ECO:0000256" key="3">
    <source>
        <dbReference type="ARBA" id="ARBA00004496"/>
    </source>
</evidence>
<dbReference type="GO" id="GO:0015031">
    <property type="term" value="P:protein transport"/>
    <property type="evidence" value="ECO:0007669"/>
    <property type="project" value="UniProtKB-KW"/>
</dbReference>
<dbReference type="SMART" id="SM00167">
    <property type="entry name" value="VPS9"/>
    <property type="match status" value="1"/>
</dbReference>
<accession>A0A1L8H682</accession>
<dbReference type="PANTHER" id="PTHR23101">
    <property type="entry name" value="RAB GDP/GTP EXCHANGE FACTOR"/>
    <property type="match status" value="1"/>
</dbReference>
<evidence type="ECO:0000256" key="14">
    <source>
        <dbReference type="ARBA" id="ARBA00022927"/>
    </source>
</evidence>
<evidence type="ECO:0000313" key="21">
    <source>
        <dbReference type="Xenbase" id="XB-GENE-17337921"/>
    </source>
</evidence>
<evidence type="ECO:0000256" key="6">
    <source>
        <dbReference type="ARBA" id="ARBA00022553"/>
    </source>
</evidence>
<dbReference type="InterPro" id="IPR002653">
    <property type="entry name" value="Znf_A20"/>
</dbReference>
<keyword evidence="8" id="KW-0479">Metal-binding</keyword>
<dbReference type="Xenbase" id="XB-GENE-17337921">
    <property type="gene designation" value="rabgef1.S"/>
</dbReference>
<evidence type="ECO:0000256" key="16">
    <source>
        <dbReference type="ARBA" id="ARBA00070149"/>
    </source>
</evidence>
<dbReference type="SUPFAM" id="SSF109993">
    <property type="entry name" value="VPS9 domain"/>
    <property type="match status" value="1"/>
</dbReference>
<dbReference type="Proteomes" id="UP000186698">
    <property type="component" value="Chromosome 2S"/>
</dbReference>
<reference evidence="19" key="1">
    <citation type="submission" date="2024-06" db="UniProtKB">
        <authorList>
            <consortium name="RefSeq"/>
        </authorList>
    </citation>
    <scope>NUCLEOTIDE SEQUENCE [LARGE SCALE GENOMIC DNA]</scope>
    <source>
        <strain evidence="19">J_2021</strain>
    </source>
</reference>
<evidence type="ECO:0000256" key="10">
    <source>
        <dbReference type="ARBA" id="ARBA00022771"/>
    </source>
</evidence>
<dbReference type="Bgee" id="108709360">
    <property type="expression patterns" value="Expressed in blastula and 19 other cell types or tissues"/>
</dbReference>
<dbReference type="Pfam" id="PF18151">
    <property type="entry name" value="DUF5601"/>
    <property type="match status" value="1"/>
</dbReference>
<dbReference type="GO" id="GO:0030139">
    <property type="term" value="C:endocytic vesicle"/>
    <property type="evidence" value="ECO:0007669"/>
    <property type="project" value="TreeGrafter"/>
</dbReference>
<evidence type="ECO:0000256" key="5">
    <source>
        <dbReference type="ARBA" id="ARBA00022490"/>
    </source>
</evidence>
<dbReference type="InterPro" id="IPR037191">
    <property type="entry name" value="VPS9_dom_sf"/>
</dbReference>
<keyword evidence="7" id="KW-0254">Endocytosis</keyword>
<keyword evidence="10" id="KW-0863">Zinc-finger</keyword>
<dbReference type="GO" id="GO:0005085">
    <property type="term" value="F:guanyl-nucleotide exchange factor activity"/>
    <property type="evidence" value="ECO:0007669"/>
    <property type="project" value="InterPro"/>
</dbReference>
<feature type="compositionally biased region" description="Low complexity" evidence="18">
    <location>
        <begin position="68"/>
        <end position="85"/>
    </location>
</feature>
<evidence type="ECO:0000256" key="1">
    <source>
        <dbReference type="ARBA" id="ARBA00004172"/>
    </source>
</evidence>
<evidence type="ECO:0000256" key="7">
    <source>
        <dbReference type="ARBA" id="ARBA00022583"/>
    </source>
</evidence>
<keyword evidence="19" id="KW-1185">Reference proteome</keyword>
<dbReference type="PaxDb" id="8355-A0A1L8H682"/>
<dbReference type="AGR" id="Xenbase:XB-GENE-17337921"/>
<dbReference type="OMA" id="PTITCAT"/>
<dbReference type="GO" id="GO:0031267">
    <property type="term" value="F:small GTPase binding"/>
    <property type="evidence" value="ECO:0007669"/>
    <property type="project" value="TreeGrafter"/>
</dbReference>
<evidence type="ECO:0000256" key="12">
    <source>
        <dbReference type="ARBA" id="ARBA00022833"/>
    </source>
</evidence>
<dbReference type="STRING" id="8355.A0A1L8H682"/>
<keyword evidence="6" id="KW-0597">Phosphoprotein</keyword>
<evidence type="ECO:0000256" key="9">
    <source>
        <dbReference type="ARBA" id="ARBA00022753"/>
    </source>
</evidence>
<proteinExistence type="predicted"/>
<dbReference type="FunFam" id="1.20.1050.80:FF:000003">
    <property type="entry name" value="rab5 GDP/GTP exchange factor isoform X2"/>
    <property type="match status" value="1"/>
</dbReference>
<dbReference type="GO" id="GO:0006897">
    <property type="term" value="P:endocytosis"/>
    <property type="evidence" value="ECO:0007669"/>
    <property type="project" value="UniProtKB-KW"/>
</dbReference>
<evidence type="ECO:0000256" key="17">
    <source>
        <dbReference type="ARBA" id="ARBA00077011"/>
    </source>
</evidence>
<dbReference type="GO" id="GO:0005829">
    <property type="term" value="C:cytosol"/>
    <property type="evidence" value="ECO:0007669"/>
    <property type="project" value="TreeGrafter"/>
</dbReference>
<dbReference type="InterPro" id="IPR003123">
    <property type="entry name" value="VPS9"/>
</dbReference>
<feature type="region of interest" description="Disordered" evidence="18">
    <location>
        <begin position="67"/>
        <end position="89"/>
    </location>
</feature>
<reference evidence="20" key="2">
    <citation type="submission" date="2025-08" db="UniProtKB">
        <authorList>
            <consortium name="RefSeq"/>
        </authorList>
    </citation>
    <scope>IDENTIFICATION</scope>
    <source>
        <strain evidence="20">J_2021</strain>
        <tissue evidence="20">Erythrocytes</tissue>
    </source>
</reference>
<comment type="subcellular location">
    <subcellularLocation>
        <location evidence="3">Cytoplasm</location>
    </subcellularLocation>
    <subcellularLocation>
        <location evidence="2">Early endosome</location>
    </subcellularLocation>
    <subcellularLocation>
        <location evidence="1">Recycling endosome</location>
    </subcellularLocation>
</comment>
<keyword evidence="9" id="KW-0967">Endosome</keyword>
<dbReference type="GO" id="GO:0055037">
    <property type="term" value="C:recycling endosome"/>
    <property type="evidence" value="ECO:0007669"/>
    <property type="project" value="UniProtKB-SubCell"/>
</dbReference>
<dbReference type="RefSeq" id="XP_018104617.1">
    <property type="nucleotide sequence ID" value="XM_018249128.2"/>
</dbReference>
<dbReference type="PROSITE" id="PS51036">
    <property type="entry name" value="ZF_A20"/>
    <property type="match status" value="1"/>
</dbReference>
<evidence type="ECO:0000256" key="8">
    <source>
        <dbReference type="ARBA" id="ARBA00022723"/>
    </source>
</evidence>
<dbReference type="GO" id="GO:0008270">
    <property type="term" value="F:zinc ion binding"/>
    <property type="evidence" value="ECO:0007669"/>
    <property type="project" value="UniProtKB-KW"/>
</dbReference>
<evidence type="ECO:0000256" key="2">
    <source>
        <dbReference type="ARBA" id="ARBA00004412"/>
    </source>
</evidence>
<dbReference type="PROSITE" id="PS51205">
    <property type="entry name" value="VPS9"/>
    <property type="match status" value="1"/>
</dbReference>
<keyword evidence="4" id="KW-0813">Transport</keyword>
<gene>
    <name evidence="20 21" type="primary">rabgef1.S</name>
</gene>
<dbReference type="Pfam" id="PF01754">
    <property type="entry name" value="zf-A20"/>
    <property type="match status" value="1"/>
</dbReference>
<dbReference type="FunFam" id="1.20.5.4770:FF:000002">
    <property type="entry name" value="rab5 GDP/GTP exchange factor isoform X1"/>
    <property type="match status" value="1"/>
</dbReference>
<evidence type="ECO:0000256" key="11">
    <source>
        <dbReference type="ARBA" id="ARBA00022786"/>
    </source>
</evidence>
<dbReference type="SUPFAM" id="SSF57716">
    <property type="entry name" value="Glucocorticoid receptor-like (DNA-binding domain)"/>
    <property type="match status" value="1"/>
</dbReference>
<dbReference type="GO" id="GO:0005769">
    <property type="term" value="C:early endosome"/>
    <property type="evidence" value="ECO:0007669"/>
    <property type="project" value="UniProtKB-SubCell"/>
</dbReference>
<protein>
    <recommendedName>
        <fullName evidence="16">Rab5 GDP/GTP exchange factor</fullName>
    </recommendedName>
    <alternativeName>
        <fullName evidence="17">Rabex-5</fullName>
    </alternativeName>
</protein>
<evidence type="ECO:0000313" key="19">
    <source>
        <dbReference type="Proteomes" id="UP000186698"/>
    </source>
</evidence>
<dbReference type="Gene3D" id="1.10.246.120">
    <property type="match status" value="1"/>
</dbReference>
<keyword evidence="13" id="KW-0832">Ubl conjugation</keyword>
<evidence type="ECO:0000256" key="13">
    <source>
        <dbReference type="ARBA" id="ARBA00022843"/>
    </source>
</evidence>
<dbReference type="InterPro" id="IPR041545">
    <property type="entry name" value="DUF5601"/>
</dbReference>
<keyword evidence="11" id="KW-0833">Ubl conjugation pathway</keyword>
<dbReference type="GO" id="GO:0003677">
    <property type="term" value="F:DNA binding"/>
    <property type="evidence" value="ECO:0007669"/>
    <property type="project" value="InterPro"/>
</dbReference>
<dbReference type="InterPro" id="IPR045046">
    <property type="entry name" value="Vps9-like"/>
</dbReference>